<accession>A0ABW5XQD4</accession>
<evidence type="ECO:0000313" key="2">
    <source>
        <dbReference type="Proteomes" id="UP001597601"/>
    </source>
</evidence>
<comment type="caution">
    <text evidence="1">The sequence shown here is derived from an EMBL/GenBank/DDBJ whole genome shotgun (WGS) entry which is preliminary data.</text>
</comment>
<organism evidence="1 2">
    <name type="scientific">Mucilaginibacter antarcticus</name>
    <dbReference type="NCBI Taxonomy" id="1855725"/>
    <lineage>
        <taxon>Bacteria</taxon>
        <taxon>Pseudomonadati</taxon>
        <taxon>Bacteroidota</taxon>
        <taxon>Sphingobacteriia</taxon>
        <taxon>Sphingobacteriales</taxon>
        <taxon>Sphingobacteriaceae</taxon>
        <taxon>Mucilaginibacter</taxon>
    </lineage>
</organism>
<dbReference type="RefSeq" id="WP_377125171.1">
    <property type="nucleotide sequence ID" value="NZ_JBHUHN010000001.1"/>
</dbReference>
<evidence type="ECO:0000313" key="1">
    <source>
        <dbReference type="EMBL" id="MFD2864540.1"/>
    </source>
</evidence>
<proteinExistence type="predicted"/>
<keyword evidence="2" id="KW-1185">Reference proteome</keyword>
<name>A0ABW5XQD4_9SPHI</name>
<sequence length="92" mass="10118">MISTSSQDPLDFISNANAQGKPAGPQADLVQVLLYEIIRVKDLIAYYDSIPNGGGQLGSSILTELVTEAYNSLVNYDLVLMKKYYDLLQNCD</sequence>
<reference evidence="2" key="1">
    <citation type="journal article" date="2019" name="Int. J. Syst. Evol. Microbiol.">
        <title>The Global Catalogue of Microorganisms (GCM) 10K type strain sequencing project: providing services to taxonomists for standard genome sequencing and annotation.</title>
        <authorList>
            <consortium name="The Broad Institute Genomics Platform"/>
            <consortium name="The Broad Institute Genome Sequencing Center for Infectious Disease"/>
            <person name="Wu L."/>
            <person name="Ma J."/>
        </authorList>
    </citation>
    <scope>NUCLEOTIDE SEQUENCE [LARGE SCALE GENOMIC DNA]</scope>
    <source>
        <strain evidence="2">KCTC 52232</strain>
    </source>
</reference>
<dbReference type="Proteomes" id="UP001597601">
    <property type="component" value="Unassembled WGS sequence"/>
</dbReference>
<gene>
    <name evidence="1" type="ORF">ACFSYC_07535</name>
</gene>
<dbReference type="EMBL" id="JBHUON010000006">
    <property type="protein sequence ID" value="MFD2864540.1"/>
    <property type="molecule type" value="Genomic_DNA"/>
</dbReference>
<protein>
    <submittedName>
        <fullName evidence="1">Uncharacterized protein</fullName>
    </submittedName>
</protein>